<evidence type="ECO:0000313" key="2">
    <source>
        <dbReference type="Proteomes" id="UP000887116"/>
    </source>
</evidence>
<sequence>MLCIKETWRVLDCWKRNPRWRERGKQYFSLYRSKVYGCPTEVSRTACRWKVLLVKVLKIFMDSFKPLFCCVDGCISAQRRYPAVHGQVGGMYC</sequence>
<name>A0A8X6HDK0_TRICU</name>
<protein>
    <submittedName>
        <fullName evidence="1">Uncharacterized protein</fullName>
    </submittedName>
</protein>
<keyword evidence="2" id="KW-1185">Reference proteome</keyword>
<reference evidence="1" key="1">
    <citation type="submission" date="2020-07" db="EMBL/GenBank/DDBJ databases">
        <title>Multicomponent nature underlies the extraordinary mechanical properties of spider dragline silk.</title>
        <authorList>
            <person name="Kono N."/>
            <person name="Nakamura H."/>
            <person name="Mori M."/>
            <person name="Yoshida Y."/>
            <person name="Ohtoshi R."/>
            <person name="Malay A.D."/>
            <person name="Moran D.A.P."/>
            <person name="Tomita M."/>
            <person name="Numata K."/>
            <person name="Arakawa K."/>
        </authorList>
    </citation>
    <scope>NUCLEOTIDE SEQUENCE</scope>
</reference>
<accession>A0A8X6HDK0</accession>
<organism evidence="1 2">
    <name type="scientific">Trichonephila clavata</name>
    <name type="common">Joro spider</name>
    <name type="synonym">Nephila clavata</name>
    <dbReference type="NCBI Taxonomy" id="2740835"/>
    <lineage>
        <taxon>Eukaryota</taxon>
        <taxon>Metazoa</taxon>
        <taxon>Ecdysozoa</taxon>
        <taxon>Arthropoda</taxon>
        <taxon>Chelicerata</taxon>
        <taxon>Arachnida</taxon>
        <taxon>Araneae</taxon>
        <taxon>Araneomorphae</taxon>
        <taxon>Entelegynae</taxon>
        <taxon>Araneoidea</taxon>
        <taxon>Nephilidae</taxon>
        <taxon>Trichonephila</taxon>
    </lineage>
</organism>
<proteinExistence type="predicted"/>
<dbReference type="Proteomes" id="UP000887116">
    <property type="component" value="Unassembled WGS sequence"/>
</dbReference>
<dbReference type="EMBL" id="BMAO01018087">
    <property type="protein sequence ID" value="GFR20838.1"/>
    <property type="molecule type" value="Genomic_DNA"/>
</dbReference>
<comment type="caution">
    <text evidence="1">The sequence shown here is derived from an EMBL/GenBank/DDBJ whole genome shotgun (WGS) entry which is preliminary data.</text>
</comment>
<gene>
    <name evidence="1" type="ORF">TNCT_404321</name>
</gene>
<evidence type="ECO:0000313" key="1">
    <source>
        <dbReference type="EMBL" id="GFR20838.1"/>
    </source>
</evidence>
<dbReference type="AlphaFoldDB" id="A0A8X6HDK0"/>